<proteinExistence type="predicted"/>
<dbReference type="EMBL" id="LUAX01000001">
    <property type="protein sequence ID" value="OAN01009.1"/>
    <property type="molecule type" value="Genomic_DNA"/>
</dbReference>
<accession>A0A178JHL1</accession>
<dbReference type="Proteomes" id="UP000094761">
    <property type="component" value="Unassembled WGS sequence"/>
</dbReference>
<dbReference type="OrthoDB" id="5760979at2"/>
<dbReference type="PROSITE" id="PS51257">
    <property type="entry name" value="PROKAR_LIPOPROTEIN"/>
    <property type="match status" value="1"/>
</dbReference>
<gene>
    <name evidence="2" type="ORF">AZ468_07755</name>
    <name evidence="1" type="ORF">OPW20_14420</name>
</gene>
<reference evidence="1" key="2">
    <citation type="submission" date="2022-11" db="EMBL/GenBank/DDBJ databases">
        <title>Role of the vibriolysin VemA secreted by the emergent pathogen Vibrio europaeus in the colonization of Manila clam mucus.</title>
        <authorList>
            <person name="Martinez C."/>
            <person name="Rodriguez S."/>
            <person name="Vences A."/>
            <person name="Barja J.L."/>
            <person name="Toranzo A.E."/>
            <person name="Dubert J."/>
        </authorList>
    </citation>
    <scope>NUCLEOTIDE SEQUENCE</scope>
    <source>
        <strain evidence="1">3454</strain>
    </source>
</reference>
<dbReference type="RefSeq" id="WP_069666877.1">
    <property type="nucleotide sequence ID" value="NZ_JAPFIM010000026.1"/>
</dbReference>
<dbReference type="AlphaFoldDB" id="A0A178JHL1"/>
<organism evidence="2 3">
    <name type="scientific">Vibrio europaeus</name>
    <dbReference type="NCBI Taxonomy" id="300876"/>
    <lineage>
        <taxon>Bacteria</taxon>
        <taxon>Pseudomonadati</taxon>
        <taxon>Pseudomonadota</taxon>
        <taxon>Gammaproteobacteria</taxon>
        <taxon>Vibrionales</taxon>
        <taxon>Vibrionaceae</taxon>
        <taxon>Vibrio</taxon>
        <taxon>Vibrio oreintalis group</taxon>
    </lineage>
</organism>
<evidence type="ECO:0000313" key="2">
    <source>
        <dbReference type="EMBL" id="OAN01009.1"/>
    </source>
</evidence>
<comment type="caution">
    <text evidence="2">The sequence shown here is derived from an EMBL/GenBank/DDBJ whole genome shotgun (WGS) entry which is preliminary data.</text>
</comment>
<dbReference type="GeneID" id="78075580"/>
<protein>
    <submittedName>
        <fullName evidence="1">DUF3080 domain-containing protein</fullName>
    </submittedName>
</protein>
<keyword evidence="4" id="KW-1185">Reference proteome</keyword>
<reference evidence="2 3" key="1">
    <citation type="submission" date="2016-03" db="EMBL/GenBank/DDBJ databases">
        <title>Draft genome sequence of the Vibrio tubiashii subs. europaeus.</title>
        <authorList>
            <person name="Spinard E."/>
            <person name="Dubert J."/>
            <person name="Nelson D.R."/>
            <person name="Barja J.L."/>
        </authorList>
    </citation>
    <scope>NUCLEOTIDE SEQUENCE [LARGE SCALE GENOMIC DNA]</scope>
    <source>
        <strain evidence="3">PP-638</strain>
        <strain evidence="2">PP2-638</strain>
    </source>
</reference>
<sequence length="327" mass="37341">MKQTLRTLLVVGLTIGVITGCSDNAPGEHFDDYLTRVARVQEAPKVKQDSVSYAKLPRKRDLYADVPSVSIGLLDSYQLRQCGLFNLIAEKNSVLGKVADEFRNYDYQTALLDGLSRCINSNALEPDLVLKLVEIKQQKQSQFEMHHWNLIFASDAMQKQLSGTRWLEPNLGQTVVEINQALAALNLASDKVSNQAIDVQEVLEKKLIVGNLSYSLALATSKLNHVTQQLTEYDHQIICAQNRDTTKFKYLNNVFEQQFVGKVQPYMAQLDGYYQTLSSNLSLFDPKPNIHSYVYPLKKHHMEFRQAIRRHVDYWQQLFKRCGRKVG</sequence>
<dbReference type="Proteomes" id="UP001150001">
    <property type="component" value="Unassembled WGS sequence"/>
</dbReference>
<evidence type="ECO:0000313" key="4">
    <source>
        <dbReference type="Proteomes" id="UP001150001"/>
    </source>
</evidence>
<name>A0A178JHL1_9VIBR</name>
<dbReference type="Pfam" id="PF11279">
    <property type="entry name" value="DUF3080"/>
    <property type="match status" value="1"/>
</dbReference>
<dbReference type="EMBL" id="JAPFIT010000018">
    <property type="protein sequence ID" value="MDC5741264.1"/>
    <property type="molecule type" value="Genomic_DNA"/>
</dbReference>
<evidence type="ECO:0000313" key="1">
    <source>
        <dbReference type="EMBL" id="MDC5741264.1"/>
    </source>
</evidence>
<dbReference type="InterPro" id="IPR021431">
    <property type="entry name" value="DUF3080"/>
</dbReference>
<evidence type="ECO:0000313" key="3">
    <source>
        <dbReference type="Proteomes" id="UP000094761"/>
    </source>
</evidence>